<protein>
    <submittedName>
        <fullName evidence="2">Proline-rich protein</fullName>
    </submittedName>
</protein>
<feature type="region of interest" description="Disordered" evidence="1">
    <location>
        <begin position="127"/>
        <end position="156"/>
    </location>
</feature>
<evidence type="ECO:0000256" key="1">
    <source>
        <dbReference type="SAM" id="MobiDB-lite"/>
    </source>
</evidence>
<keyword evidence="3" id="KW-1185">Reference proteome</keyword>
<feature type="region of interest" description="Disordered" evidence="1">
    <location>
        <begin position="1"/>
        <end position="29"/>
    </location>
</feature>
<feature type="region of interest" description="Disordered" evidence="1">
    <location>
        <begin position="196"/>
        <end position="251"/>
    </location>
</feature>
<sequence length="408" mass="44751">MNNESTSPYYFLESPTSSESSYSSSHSVFQNHSMAAQAATSDYGLGYVWAPHYQQALNQRDLNDHDYCGPQYPAPPQATSNWDGGSESYSYPQDPSVQSQGCQLPLHAPVPLPGPSSILFTDVESTHYSQPSPHLANRPISSQTCQTRTPPDAHKEQSIYDSAAAPPQIQTFMNRFSVESPVQATFPTPCELLTSELGVGSDPSSASPGSMSDSSTVEVAGPSGNADIPSHKRDLKIPTLRPPEPEAITSHEKKRQYLECLEQYVLYLHEQLRLVGAQPMPIERFSSYRGLTSRSIRTLLVHMEQSTAKLNAKTQTEEQRFLALRDAYLRQEGGTLSDPYVAASVETGEYYSNLDNAHSHTRPNNSSDSAITGPYRPSNAFNGPDTSTELCMTHNVNSSFEEVYSAGP</sequence>
<gene>
    <name evidence="2" type="ORF">LENED_010050</name>
</gene>
<feature type="compositionally biased region" description="Low complexity" evidence="1">
    <location>
        <begin position="200"/>
        <end position="215"/>
    </location>
</feature>
<feature type="region of interest" description="Disordered" evidence="1">
    <location>
        <begin position="62"/>
        <end position="101"/>
    </location>
</feature>
<reference evidence="2 3" key="2">
    <citation type="submission" date="2017-02" db="EMBL/GenBank/DDBJ databases">
        <title>A genome survey and senescence transcriptome analysis in Lentinula edodes.</title>
        <authorList>
            <person name="Sakamoto Y."/>
            <person name="Nakade K."/>
            <person name="Sato S."/>
            <person name="Yoshida Y."/>
            <person name="Miyazaki K."/>
            <person name="Natsume S."/>
            <person name="Konno N."/>
        </authorList>
    </citation>
    <scope>NUCLEOTIDE SEQUENCE [LARGE SCALE GENOMIC DNA]</scope>
    <source>
        <strain evidence="2 3">NBRC 111202</strain>
    </source>
</reference>
<accession>A0A1Q3ELC5</accession>
<comment type="caution">
    <text evidence="2">The sequence shown here is derived from an EMBL/GenBank/DDBJ whole genome shotgun (WGS) entry which is preliminary data.</text>
</comment>
<reference evidence="2 3" key="1">
    <citation type="submission" date="2016-08" db="EMBL/GenBank/DDBJ databases">
        <authorList>
            <consortium name="Lentinula edodes genome sequencing consortium"/>
            <person name="Sakamoto Y."/>
            <person name="Nakade K."/>
            <person name="Sato S."/>
            <person name="Yoshida Y."/>
            <person name="Miyazaki K."/>
            <person name="Natsume S."/>
            <person name="Konno N."/>
        </authorList>
    </citation>
    <scope>NUCLEOTIDE SEQUENCE [LARGE SCALE GENOMIC DNA]</scope>
    <source>
        <strain evidence="2 3">NBRC 111202</strain>
    </source>
</reference>
<dbReference type="Proteomes" id="UP000188533">
    <property type="component" value="Unassembled WGS sequence"/>
</dbReference>
<feature type="compositionally biased region" description="Polar residues" evidence="1">
    <location>
        <begin position="77"/>
        <end position="101"/>
    </location>
</feature>
<dbReference type="EMBL" id="BDGU01000546">
    <property type="protein sequence ID" value="GAW08017.1"/>
    <property type="molecule type" value="Genomic_DNA"/>
</dbReference>
<feature type="region of interest" description="Disordered" evidence="1">
    <location>
        <begin position="354"/>
        <end position="382"/>
    </location>
</feature>
<proteinExistence type="predicted"/>
<feature type="compositionally biased region" description="Polar residues" evidence="1">
    <location>
        <begin position="139"/>
        <end position="149"/>
    </location>
</feature>
<feature type="compositionally biased region" description="Low complexity" evidence="1">
    <location>
        <begin position="14"/>
        <end position="27"/>
    </location>
</feature>
<evidence type="ECO:0000313" key="2">
    <source>
        <dbReference type="EMBL" id="GAW08017.1"/>
    </source>
</evidence>
<organism evidence="2 3">
    <name type="scientific">Lentinula edodes</name>
    <name type="common">Shiitake mushroom</name>
    <name type="synonym">Lentinus edodes</name>
    <dbReference type="NCBI Taxonomy" id="5353"/>
    <lineage>
        <taxon>Eukaryota</taxon>
        <taxon>Fungi</taxon>
        <taxon>Dikarya</taxon>
        <taxon>Basidiomycota</taxon>
        <taxon>Agaricomycotina</taxon>
        <taxon>Agaricomycetes</taxon>
        <taxon>Agaricomycetidae</taxon>
        <taxon>Agaricales</taxon>
        <taxon>Marasmiineae</taxon>
        <taxon>Omphalotaceae</taxon>
        <taxon>Lentinula</taxon>
    </lineage>
</organism>
<name>A0A1Q3ELC5_LENED</name>
<dbReference type="STRING" id="5353.A0A1Q3ELC5"/>
<evidence type="ECO:0000313" key="3">
    <source>
        <dbReference type="Proteomes" id="UP000188533"/>
    </source>
</evidence>
<dbReference type="AlphaFoldDB" id="A0A1Q3ELC5"/>